<feature type="transmembrane region" description="Helical" evidence="1">
    <location>
        <begin position="141"/>
        <end position="163"/>
    </location>
</feature>
<dbReference type="GO" id="GO:0016286">
    <property type="term" value="F:small conductance calcium-activated potassium channel activity"/>
    <property type="evidence" value="ECO:0007669"/>
    <property type="project" value="InterPro"/>
</dbReference>
<gene>
    <name evidence="2" type="ORF">H310_13133</name>
</gene>
<keyword evidence="1" id="KW-0812">Transmembrane</keyword>
<dbReference type="VEuPathDB" id="FungiDB:H310_13133"/>
<keyword evidence="1" id="KW-0472">Membrane</keyword>
<keyword evidence="1" id="KW-1133">Transmembrane helix</keyword>
<dbReference type="EMBL" id="KI913998">
    <property type="protein sequence ID" value="ETV92697.1"/>
    <property type="molecule type" value="Genomic_DNA"/>
</dbReference>
<feature type="transmembrane region" description="Helical" evidence="1">
    <location>
        <begin position="65"/>
        <end position="89"/>
    </location>
</feature>
<evidence type="ECO:0000256" key="1">
    <source>
        <dbReference type="SAM" id="Phobius"/>
    </source>
</evidence>
<feature type="transmembrane region" description="Helical" evidence="1">
    <location>
        <begin position="101"/>
        <end position="120"/>
    </location>
</feature>
<dbReference type="PANTHER" id="PTHR10153">
    <property type="entry name" value="SMALL CONDUCTANCE CALCIUM-ACTIVATED POTASSIUM CHANNEL"/>
    <property type="match status" value="1"/>
</dbReference>
<dbReference type="OrthoDB" id="433309at2759"/>
<feature type="transmembrane region" description="Helical" evidence="1">
    <location>
        <begin position="269"/>
        <end position="288"/>
    </location>
</feature>
<evidence type="ECO:0008006" key="3">
    <source>
        <dbReference type="Google" id="ProtNLM"/>
    </source>
</evidence>
<protein>
    <recommendedName>
        <fullName evidence="3">Potassium channel domain-containing protein</fullName>
    </recommendedName>
</protein>
<sequence length="486" mass="54516">MEAGKDAAPAPPRSPKKSEVYKKQLLHRTASMDPVWQAATMQMAKMKSARVLRVRRYRIEQGMTCFALVSVAATIVAMQFQVVSFTHVVDVSALRSESIVFVFRTVVSACTFILIGLILYRADTVCKLRIITYRLPPHTKFYHVSAGLLLKILVEVAIVSLHVPPTWSRAYVDTRFMSGSLFNTTTLTMYCPDASHQLKGAFCYDDLPWHSSQLDVVVFLRLYMLFRWLRHRLGFESVDIEWLGTEWHVQTQSLAFTAKYMFHQHPVRFAVAAFATTWVFASVVVEFFEHAINADIDSNVEAFWLLVLTMSTAGLGSTPPKSFQGQVAIALGGIVGGAVINALITTVLIESLRVTDAEESVLDTLLTRNVQTDHQVAAIHVLERFGQYVVLISRKNATRAALRRAKTRLFWSTVSFQASRHALCHLYKSTMYVLDRKTAAVKFRTTKLLSEPPAAHAVATMDALERKMHAVHSTLVVHSTRQPKGA</sequence>
<dbReference type="eggNOG" id="ENOG502T03X">
    <property type="taxonomic scope" value="Eukaryota"/>
</dbReference>
<feature type="transmembrane region" description="Helical" evidence="1">
    <location>
        <begin position="300"/>
        <end position="316"/>
    </location>
</feature>
<dbReference type="GeneID" id="20090183"/>
<reference evidence="2" key="1">
    <citation type="submission" date="2013-12" db="EMBL/GenBank/DDBJ databases">
        <title>The Genome Sequence of Aphanomyces invadans NJM9701.</title>
        <authorList>
            <consortium name="The Broad Institute Genomics Platform"/>
            <person name="Russ C."/>
            <person name="Tyler B."/>
            <person name="van West P."/>
            <person name="Dieguez-Uribeondo J."/>
            <person name="Young S.K."/>
            <person name="Zeng Q."/>
            <person name="Gargeya S."/>
            <person name="Fitzgerald M."/>
            <person name="Abouelleil A."/>
            <person name="Alvarado L."/>
            <person name="Chapman S.B."/>
            <person name="Gainer-Dewar J."/>
            <person name="Goldberg J."/>
            <person name="Griggs A."/>
            <person name="Gujja S."/>
            <person name="Hansen M."/>
            <person name="Howarth C."/>
            <person name="Imamovic A."/>
            <person name="Ireland A."/>
            <person name="Larimer J."/>
            <person name="McCowan C."/>
            <person name="Murphy C."/>
            <person name="Pearson M."/>
            <person name="Poon T.W."/>
            <person name="Priest M."/>
            <person name="Roberts A."/>
            <person name="Saif S."/>
            <person name="Shea T."/>
            <person name="Sykes S."/>
            <person name="Wortman J."/>
            <person name="Nusbaum C."/>
            <person name="Birren B."/>
        </authorList>
    </citation>
    <scope>NUCLEOTIDE SEQUENCE [LARGE SCALE GENOMIC DNA]</scope>
    <source>
        <strain evidence="2">NJM9701</strain>
    </source>
</reference>
<dbReference type="RefSeq" id="XP_008878735.1">
    <property type="nucleotide sequence ID" value="XM_008880513.1"/>
</dbReference>
<dbReference type="GO" id="GO:0016020">
    <property type="term" value="C:membrane"/>
    <property type="evidence" value="ECO:0007669"/>
    <property type="project" value="InterPro"/>
</dbReference>
<dbReference type="AlphaFoldDB" id="A0A024TH57"/>
<accession>A0A024TH57</accession>
<dbReference type="InterPro" id="IPR015449">
    <property type="entry name" value="K_chnl_Ca-activ_SK"/>
</dbReference>
<dbReference type="SUPFAM" id="SSF81324">
    <property type="entry name" value="Voltage-gated potassium channels"/>
    <property type="match status" value="1"/>
</dbReference>
<dbReference type="Gene3D" id="1.10.287.70">
    <property type="match status" value="1"/>
</dbReference>
<evidence type="ECO:0000313" key="2">
    <source>
        <dbReference type="EMBL" id="ETV92697.1"/>
    </source>
</evidence>
<feature type="transmembrane region" description="Helical" evidence="1">
    <location>
        <begin position="328"/>
        <end position="349"/>
    </location>
</feature>
<proteinExistence type="predicted"/>
<organism evidence="2">
    <name type="scientific">Aphanomyces invadans</name>
    <dbReference type="NCBI Taxonomy" id="157072"/>
    <lineage>
        <taxon>Eukaryota</taxon>
        <taxon>Sar</taxon>
        <taxon>Stramenopiles</taxon>
        <taxon>Oomycota</taxon>
        <taxon>Saprolegniomycetes</taxon>
        <taxon>Saprolegniales</taxon>
        <taxon>Verrucalvaceae</taxon>
        <taxon>Aphanomyces</taxon>
    </lineage>
</organism>
<name>A0A024TH57_9STRA</name>